<keyword evidence="4" id="KW-1185">Reference proteome</keyword>
<dbReference type="Proteomes" id="UP001212152">
    <property type="component" value="Unassembled WGS sequence"/>
</dbReference>
<evidence type="ECO:0000313" key="4">
    <source>
        <dbReference type="Proteomes" id="UP001212152"/>
    </source>
</evidence>
<gene>
    <name evidence="3" type="ORF">HDU87_002053</name>
</gene>
<sequence>MAYNVDRFLIIRESDCDSQAIKNNFLNSQGNAEKCDQWLANCNTQNLSGYLLGVFGLCLLGALIRVRGFVPRWQKGNRAADMQQQDQGPVDFEHLPPYVAPPPPPVYAAGGK</sequence>
<evidence type="ECO:0000256" key="2">
    <source>
        <dbReference type="SAM" id="Phobius"/>
    </source>
</evidence>
<keyword evidence="2" id="KW-0472">Membrane</keyword>
<dbReference type="EMBL" id="JADGJQ010000016">
    <property type="protein sequence ID" value="KAJ3180544.1"/>
    <property type="molecule type" value="Genomic_DNA"/>
</dbReference>
<evidence type="ECO:0000313" key="3">
    <source>
        <dbReference type="EMBL" id="KAJ3180544.1"/>
    </source>
</evidence>
<accession>A0AAD5TPB2</accession>
<organism evidence="3 4">
    <name type="scientific">Geranomyces variabilis</name>
    <dbReference type="NCBI Taxonomy" id="109894"/>
    <lineage>
        <taxon>Eukaryota</taxon>
        <taxon>Fungi</taxon>
        <taxon>Fungi incertae sedis</taxon>
        <taxon>Chytridiomycota</taxon>
        <taxon>Chytridiomycota incertae sedis</taxon>
        <taxon>Chytridiomycetes</taxon>
        <taxon>Spizellomycetales</taxon>
        <taxon>Powellomycetaceae</taxon>
        <taxon>Geranomyces</taxon>
    </lineage>
</organism>
<proteinExistence type="predicted"/>
<protein>
    <submittedName>
        <fullName evidence="3">Uncharacterized protein</fullName>
    </submittedName>
</protein>
<keyword evidence="2" id="KW-0812">Transmembrane</keyword>
<dbReference type="AlphaFoldDB" id="A0AAD5TPB2"/>
<reference evidence="3" key="1">
    <citation type="submission" date="2020-05" db="EMBL/GenBank/DDBJ databases">
        <title>Phylogenomic resolution of chytrid fungi.</title>
        <authorList>
            <person name="Stajich J.E."/>
            <person name="Amses K."/>
            <person name="Simmons R."/>
            <person name="Seto K."/>
            <person name="Myers J."/>
            <person name="Bonds A."/>
            <person name="Quandt C.A."/>
            <person name="Barry K."/>
            <person name="Liu P."/>
            <person name="Grigoriev I."/>
            <person name="Longcore J.E."/>
            <person name="James T.Y."/>
        </authorList>
    </citation>
    <scope>NUCLEOTIDE SEQUENCE</scope>
    <source>
        <strain evidence="3">JEL0379</strain>
    </source>
</reference>
<evidence type="ECO:0000256" key="1">
    <source>
        <dbReference type="SAM" id="MobiDB-lite"/>
    </source>
</evidence>
<feature type="region of interest" description="Disordered" evidence="1">
    <location>
        <begin position="77"/>
        <end position="112"/>
    </location>
</feature>
<feature type="transmembrane region" description="Helical" evidence="2">
    <location>
        <begin position="47"/>
        <end position="66"/>
    </location>
</feature>
<name>A0AAD5TPB2_9FUNG</name>
<comment type="caution">
    <text evidence="3">The sequence shown here is derived from an EMBL/GenBank/DDBJ whole genome shotgun (WGS) entry which is preliminary data.</text>
</comment>
<keyword evidence="2" id="KW-1133">Transmembrane helix</keyword>